<dbReference type="EMBL" id="JRLV01000037">
    <property type="protein sequence ID" value="KGO78645.1"/>
    <property type="molecule type" value="Genomic_DNA"/>
</dbReference>
<protein>
    <submittedName>
        <fullName evidence="7">Glycosyl transferase family 2</fullName>
    </submittedName>
</protein>
<dbReference type="eggNOG" id="COG1215">
    <property type="taxonomic scope" value="Bacteria"/>
</dbReference>
<gene>
    <name evidence="7" type="ORF">Q763_17370</name>
</gene>
<comment type="subcellular location">
    <subcellularLocation>
        <location evidence="1">Cell membrane</location>
    </subcellularLocation>
</comment>
<dbReference type="AlphaFoldDB" id="A0A0A2LR01"/>
<dbReference type="CDD" id="cd06423">
    <property type="entry name" value="CESA_like"/>
    <property type="match status" value="1"/>
</dbReference>
<keyword evidence="4 7" id="KW-0808">Transferase</keyword>
<evidence type="ECO:0000256" key="6">
    <source>
        <dbReference type="SAM" id="Phobius"/>
    </source>
</evidence>
<evidence type="ECO:0000256" key="2">
    <source>
        <dbReference type="ARBA" id="ARBA00022475"/>
    </source>
</evidence>
<keyword evidence="6" id="KW-1133">Transmembrane helix</keyword>
<evidence type="ECO:0000256" key="5">
    <source>
        <dbReference type="ARBA" id="ARBA00023136"/>
    </source>
</evidence>
<evidence type="ECO:0000313" key="7">
    <source>
        <dbReference type="EMBL" id="KGO78645.1"/>
    </source>
</evidence>
<keyword evidence="6" id="KW-0812">Transmembrane</keyword>
<dbReference type="PANTHER" id="PTHR22913:SF12">
    <property type="entry name" value="MANNURONAN SYNTHASE"/>
    <property type="match status" value="1"/>
</dbReference>
<dbReference type="Gene3D" id="3.90.550.10">
    <property type="entry name" value="Spore Coat Polysaccharide Biosynthesis Protein SpsA, Chain A"/>
    <property type="match status" value="1"/>
</dbReference>
<keyword evidence="3" id="KW-0328">Glycosyltransferase</keyword>
<proteinExistence type="predicted"/>
<feature type="transmembrane region" description="Helical" evidence="6">
    <location>
        <begin position="66"/>
        <end position="89"/>
    </location>
</feature>
<keyword evidence="5 6" id="KW-0472">Membrane</keyword>
<accession>A0A0A2LR01</accession>
<dbReference type="GO" id="GO:0085029">
    <property type="term" value="P:extracellular matrix assembly"/>
    <property type="evidence" value="ECO:0007669"/>
    <property type="project" value="TreeGrafter"/>
</dbReference>
<dbReference type="PANTHER" id="PTHR22913">
    <property type="entry name" value="HYALURONAN SYNTHASE"/>
    <property type="match status" value="1"/>
</dbReference>
<dbReference type="GO" id="GO:0050501">
    <property type="term" value="F:hyaluronan synthase activity"/>
    <property type="evidence" value="ECO:0007669"/>
    <property type="project" value="TreeGrafter"/>
</dbReference>
<feature type="transmembrane region" description="Helical" evidence="6">
    <location>
        <begin position="395"/>
        <end position="415"/>
    </location>
</feature>
<comment type="caution">
    <text evidence="7">The sequence shown here is derived from an EMBL/GenBank/DDBJ whole genome shotgun (WGS) entry which is preliminary data.</text>
</comment>
<reference evidence="7 8" key="1">
    <citation type="submission" date="2013-09" db="EMBL/GenBank/DDBJ databases">
        <authorList>
            <person name="Zeng Z."/>
            <person name="Chen C."/>
        </authorList>
    </citation>
    <scope>NUCLEOTIDE SEQUENCE [LARGE SCALE GENOMIC DNA]</scope>
    <source>
        <strain evidence="7 8">F44-8</strain>
    </source>
</reference>
<organism evidence="7 8">
    <name type="scientific">Flavobacterium beibuense F44-8</name>
    <dbReference type="NCBI Taxonomy" id="1406840"/>
    <lineage>
        <taxon>Bacteria</taxon>
        <taxon>Pseudomonadati</taxon>
        <taxon>Bacteroidota</taxon>
        <taxon>Flavobacteriia</taxon>
        <taxon>Flavobacteriales</taxon>
        <taxon>Flavobacteriaceae</taxon>
        <taxon>Flavobacterium</taxon>
    </lineage>
</organism>
<feature type="transmembrane region" description="Helical" evidence="6">
    <location>
        <begin position="27"/>
        <end position="46"/>
    </location>
</feature>
<evidence type="ECO:0000256" key="3">
    <source>
        <dbReference type="ARBA" id="ARBA00022676"/>
    </source>
</evidence>
<dbReference type="GO" id="GO:0005886">
    <property type="term" value="C:plasma membrane"/>
    <property type="evidence" value="ECO:0007669"/>
    <property type="project" value="UniProtKB-SubCell"/>
</dbReference>
<feature type="transmembrane region" description="Helical" evidence="6">
    <location>
        <begin position="427"/>
        <end position="446"/>
    </location>
</feature>
<feature type="transmembrane region" description="Helical" evidence="6">
    <location>
        <begin position="371"/>
        <end position="389"/>
    </location>
</feature>
<dbReference type="Pfam" id="PF13641">
    <property type="entry name" value="Glyco_tranf_2_3"/>
    <property type="match status" value="1"/>
</dbReference>
<keyword evidence="2" id="KW-1003">Cell membrane</keyword>
<dbReference type="Proteomes" id="UP000030129">
    <property type="component" value="Unassembled WGS sequence"/>
</dbReference>
<dbReference type="GO" id="GO:0030213">
    <property type="term" value="P:hyaluronan biosynthetic process"/>
    <property type="evidence" value="ECO:0007669"/>
    <property type="project" value="TreeGrafter"/>
</dbReference>
<evidence type="ECO:0000313" key="8">
    <source>
        <dbReference type="Proteomes" id="UP000030129"/>
    </source>
</evidence>
<evidence type="ECO:0000256" key="4">
    <source>
        <dbReference type="ARBA" id="ARBA00022679"/>
    </source>
</evidence>
<name>A0A0A2LR01_9FLAO</name>
<evidence type="ECO:0000256" key="1">
    <source>
        <dbReference type="ARBA" id="ARBA00004236"/>
    </source>
</evidence>
<keyword evidence="8" id="KW-1185">Reference proteome</keyword>
<dbReference type="STRING" id="1406840.Q763_17370"/>
<dbReference type="InterPro" id="IPR029044">
    <property type="entry name" value="Nucleotide-diphossugar_trans"/>
</dbReference>
<dbReference type="SUPFAM" id="SSF53448">
    <property type="entry name" value="Nucleotide-diphospho-sugar transferases"/>
    <property type="match status" value="1"/>
</dbReference>
<sequence length="457" mass="52248">MPKVKVASVKENKEEKEKSEKKSLERIVLAGTFLLMITAAFLVYYFQPDFDLLNLNRMSSVGGMVLIGITTALLVYKALFFLYSVYLYIRYRSIKSVSDEELPTATVIVPAYNEGRLVYDTLLSIAGSDYPHEKLQLLAIDDGSKDDTWFWMQRAKDKLGDRVTILQQPENKGKRHALYRGFKMGTGEIFVTIDSDSIVKADTLRNMVSPFVVNEECGAVAGNVRVLNNKEGMIPKMLNVSFVLSFEFIRSAESMLGSVLCTPGALSAYRSTAVFGCLEEWINQTFMGQPSDIGEDRAMTNMIMKQGYHIKFQRNAYVLTNVPEKYKGLYKMFIRWGRSNVRENIMMSKFVFKNFREGSKAGTRILFFNQWLKIVMAYPVILMMVVFIATHPLLFLSSTFLSILIYSSFPVLFYAKRYNVAESFWAYSYSILYTFGLFWITPYAIATASRRGWLTRG</sequence>